<evidence type="ECO:0000256" key="3">
    <source>
        <dbReference type="SAM" id="MobiDB-lite"/>
    </source>
</evidence>
<dbReference type="Proteomes" id="UP000469558">
    <property type="component" value="Unassembled WGS sequence"/>
</dbReference>
<evidence type="ECO:0000256" key="2">
    <source>
        <dbReference type="ARBA" id="ARBA00014076"/>
    </source>
</evidence>
<accession>A0A8T9C4E4</accession>
<dbReference type="InterPro" id="IPR011989">
    <property type="entry name" value="ARM-like"/>
</dbReference>
<dbReference type="Pfam" id="PF04063">
    <property type="entry name" value="DUF383"/>
    <property type="match status" value="1"/>
</dbReference>
<reference evidence="6 7" key="1">
    <citation type="submission" date="2018-05" db="EMBL/GenBank/DDBJ databases">
        <title>Genome sequencing and assembly of the regulated plant pathogen Lachnellula willkommii and related sister species for the development of diagnostic species identification markers.</title>
        <authorList>
            <person name="Giroux E."/>
            <person name="Bilodeau G."/>
        </authorList>
    </citation>
    <scope>NUCLEOTIDE SEQUENCE [LARGE SCALE GENOMIC DNA]</scope>
    <source>
        <strain evidence="6 7">CBS 268.59</strain>
    </source>
</reference>
<feature type="region of interest" description="Disordered" evidence="3">
    <location>
        <begin position="368"/>
        <end position="422"/>
    </location>
</feature>
<organism evidence="6 7">
    <name type="scientific">Lachnellula suecica</name>
    <dbReference type="NCBI Taxonomy" id="602035"/>
    <lineage>
        <taxon>Eukaryota</taxon>
        <taxon>Fungi</taxon>
        <taxon>Dikarya</taxon>
        <taxon>Ascomycota</taxon>
        <taxon>Pezizomycotina</taxon>
        <taxon>Leotiomycetes</taxon>
        <taxon>Helotiales</taxon>
        <taxon>Lachnaceae</taxon>
        <taxon>Lachnellula</taxon>
    </lineage>
</organism>
<dbReference type="Gene3D" id="1.25.10.10">
    <property type="entry name" value="Leucine-rich Repeat Variant"/>
    <property type="match status" value="1"/>
</dbReference>
<dbReference type="SUPFAM" id="SSF48371">
    <property type="entry name" value="ARM repeat"/>
    <property type="match status" value="1"/>
</dbReference>
<dbReference type="PANTHER" id="PTHR13387">
    <property type="entry name" value="PROTEIN HGH1 HOMOLOG"/>
    <property type="match status" value="1"/>
</dbReference>
<dbReference type="AlphaFoldDB" id="A0A8T9C4E4"/>
<evidence type="ECO:0000313" key="7">
    <source>
        <dbReference type="Proteomes" id="UP000469558"/>
    </source>
</evidence>
<sequence>MKLVKIRNGSRIKINLPLHLFELTRILSFNTTTKMPTELEELVDFVSHGNTQVRQLAVENLVPFSLSQPAIFKTNELLPIKDLKLLVRDYKEIAKNAITILINLSTDQEILENLASDKEFINTLLGRVTNPEEPNANLLAMLLANLAKWDELKYILSLERPAPDNLKSNNIAFDQLLDLFVKGADGTYNKDADFDYLSYFFADVAKHAEGRKYFITKQAYDDVVPLTKLTVFTEHKSDIRRKGVASTIKNVAFEIEEHPAFLAEDQINILPYLLLPITGNEEYDEEETLSMLPDLQLLPPDKERDSDPTIIQTHVETLTLLTTTREGRDTLREVKVYPIIRETHLRVENEEVREACDRLVQVLMRDEEGEENSDWGMTALPSNPSRIAGKPQKGGEAGTWHRGQVEEVEEDSEDEDDQIIEV</sequence>
<name>A0A8T9C4E4_9HELO</name>
<evidence type="ECO:0000259" key="4">
    <source>
        <dbReference type="Pfam" id="PF04063"/>
    </source>
</evidence>
<dbReference type="InterPro" id="IPR007206">
    <property type="entry name" value="Protein_HGH1_C"/>
</dbReference>
<dbReference type="InterPro" id="IPR039717">
    <property type="entry name" value="Hgh1"/>
</dbReference>
<dbReference type="EMBL" id="QGMK01000660">
    <property type="protein sequence ID" value="TVY80559.1"/>
    <property type="molecule type" value="Genomic_DNA"/>
</dbReference>
<evidence type="ECO:0000313" key="6">
    <source>
        <dbReference type="EMBL" id="TVY80559.1"/>
    </source>
</evidence>
<dbReference type="InterPro" id="IPR016024">
    <property type="entry name" value="ARM-type_fold"/>
</dbReference>
<feature type="compositionally biased region" description="Acidic residues" evidence="3">
    <location>
        <begin position="406"/>
        <end position="422"/>
    </location>
</feature>
<protein>
    <recommendedName>
        <fullName evidence="2">Protein HGH1 homolog</fullName>
    </recommendedName>
</protein>
<keyword evidence="7" id="KW-1185">Reference proteome</keyword>
<proteinExistence type="inferred from homology"/>
<dbReference type="Pfam" id="PF04064">
    <property type="entry name" value="DUF384"/>
    <property type="match status" value="1"/>
</dbReference>
<dbReference type="OrthoDB" id="338814at2759"/>
<evidence type="ECO:0000256" key="1">
    <source>
        <dbReference type="ARBA" id="ARBA00006712"/>
    </source>
</evidence>
<feature type="domain" description="Protein HGH1 C-terminal" evidence="5">
    <location>
        <begin position="317"/>
        <end position="371"/>
    </location>
</feature>
<evidence type="ECO:0000259" key="5">
    <source>
        <dbReference type="Pfam" id="PF04064"/>
    </source>
</evidence>
<dbReference type="InterPro" id="IPR007205">
    <property type="entry name" value="Protein_HGH1_N"/>
</dbReference>
<gene>
    <name evidence="6" type="primary">hgh1</name>
    <name evidence="6" type="ORF">LSUE1_G003256</name>
</gene>
<comment type="similarity">
    <text evidence="1">Belongs to the HGH1 family.</text>
</comment>
<feature type="domain" description="Protein HGH1 N-terminal" evidence="4">
    <location>
        <begin position="128"/>
        <end position="312"/>
    </location>
</feature>
<dbReference type="PANTHER" id="PTHR13387:SF9">
    <property type="entry name" value="PROTEIN HGH1 HOMOLOG"/>
    <property type="match status" value="1"/>
</dbReference>
<comment type="caution">
    <text evidence="6">The sequence shown here is derived from an EMBL/GenBank/DDBJ whole genome shotgun (WGS) entry which is preliminary data.</text>
</comment>